<comment type="caution">
    <text evidence="2">The sequence shown here is derived from an EMBL/GenBank/DDBJ whole genome shotgun (WGS) entry which is preliminary data.</text>
</comment>
<evidence type="ECO:0000259" key="1">
    <source>
        <dbReference type="Pfam" id="PF01610"/>
    </source>
</evidence>
<dbReference type="EMBL" id="JAAXLS010000040">
    <property type="protein sequence ID" value="NKQ57671.1"/>
    <property type="molecule type" value="Genomic_DNA"/>
</dbReference>
<evidence type="ECO:0000313" key="3">
    <source>
        <dbReference type="Proteomes" id="UP000715441"/>
    </source>
</evidence>
<accession>A0ABX1JEL3</accession>
<dbReference type="PANTHER" id="PTHR33498">
    <property type="entry name" value="TRANSPOSASE FOR INSERTION SEQUENCE ELEMENT IS1557"/>
    <property type="match status" value="1"/>
</dbReference>
<sequence>MFSGLSRLVIDGADEDAGALAEWITAVRSFDLPYVHSFTRGLDKDKAAVIAGLTQPYSNGPTEGHVNRIKMTKRQMYGRAGLDLLPQTRSPYQLRNITRSATEPLV</sequence>
<dbReference type="Pfam" id="PF01610">
    <property type="entry name" value="DDE_Tnp_ISL3"/>
    <property type="match status" value="1"/>
</dbReference>
<dbReference type="Proteomes" id="UP000715441">
    <property type="component" value="Unassembled WGS sequence"/>
</dbReference>
<name>A0ABX1JEL3_9PSEU</name>
<evidence type="ECO:0000313" key="2">
    <source>
        <dbReference type="EMBL" id="NKQ57671.1"/>
    </source>
</evidence>
<keyword evidence="3" id="KW-1185">Reference proteome</keyword>
<dbReference type="PANTHER" id="PTHR33498:SF1">
    <property type="entry name" value="TRANSPOSASE FOR INSERTION SEQUENCE ELEMENT IS1557"/>
    <property type="match status" value="1"/>
</dbReference>
<gene>
    <name evidence="2" type="ORF">HFP15_32900</name>
</gene>
<protein>
    <submittedName>
        <fullName evidence="2">Transposase</fullName>
    </submittedName>
</protein>
<dbReference type="InterPro" id="IPR047951">
    <property type="entry name" value="Transpos_ISL3"/>
</dbReference>
<reference evidence="2 3" key="1">
    <citation type="submission" date="2020-04" db="EMBL/GenBank/DDBJ databases">
        <title>Novel species.</title>
        <authorList>
            <person name="Teo W.F.A."/>
            <person name="Lipun K."/>
            <person name="Srisuk N."/>
            <person name="Duangmal K."/>
        </authorList>
    </citation>
    <scope>NUCLEOTIDE SEQUENCE [LARGE SCALE GENOMIC DNA]</scope>
    <source>
        <strain evidence="2 3">K13G38</strain>
    </source>
</reference>
<dbReference type="InterPro" id="IPR002560">
    <property type="entry name" value="Transposase_DDE"/>
</dbReference>
<proteinExistence type="predicted"/>
<feature type="domain" description="Transposase IS204/IS1001/IS1096/IS1165 DDE" evidence="1">
    <location>
        <begin position="17"/>
        <end position="78"/>
    </location>
</feature>
<organism evidence="2 3">
    <name type="scientific">Amycolatopsis acididurans</name>
    <dbReference type="NCBI Taxonomy" id="2724524"/>
    <lineage>
        <taxon>Bacteria</taxon>
        <taxon>Bacillati</taxon>
        <taxon>Actinomycetota</taxon>
        <taxon>Actinomycetes</taxon>
        <taxon>Pseudonocardiales</taxon>
        <taxon>Pseudonocardiaceae</taxon>
        <taxon>Amycolatopsis</taxon>
    </lineage>
</organism>